<dbReference type="EMBL" id="JBJQND010000015">
    <property type="protein sequence ID" value="KAL3853350.1"/>
    <property type="molecule type" value="Genomic_DNA"/>
</dbReference>
<reference evidence="3 4" key="1">
    <citation type="submission" date="2024-11" db="EMBL/GenBank/DDBJ databases">
        <title>Chromosome-level genome assembly of the freshwater bivalve Anodonta woodiana.</title>
        <authorList>
            <person name="Chen X."/>
        </authorList>
    </citation>
    <scope>NUCLEOTIDE SEQUENCE [LARGE SCALE GENOMIC DNA]</scope>
    <source>
        <strain evidence="3">MN2024</strain>
        <tissue evidence="3">Gills</tissue>
    </source>
</reference>
<dbReference type="PANTHER" id="PTHR10900">
    <property type="entry name" value="PERIOSTIN-RELATED"/>
    <property type="match status" value="1"/>
</dbReference>
<dbReference type="Pfam" id="PF02469">
    <property type="entry name" value="Fasciclin"/>
    <property type="match status" value="2"/>
</dbReference>
<organism evidence="3 4">
    <name type="scientific">Sinanodonta woodiana</name>
    <name type="common">Chinese pond mussel</name>
    <name type="synonym">Anodonta woodiana</name>
    <dbReference type="NCBI Taxonomy" id="1069815"/>
    <lineage>
        <taxon>Eukaryota</taxon>
        <taxon>Metazoa</taxon>
        <taxon>Spiralia</taxon>
        <taxon>Lophotrochozoa</taxon>
        <taxon>Mollusca</taxon>
        <taxon>Bivalvia</taxon>
        <taxon>Autobranchia</taxon>
        <taxon>Heteroconchia</taxon>
        <taxon>Palaeoheterodonta</taxon>
        <taxon>Unionida</taxon>
        <taxon>Unionoidea</taxon>
        <taxon>Unionidae</taxon>
        <taxon>Unioninae</taxon>
        <taxon>Sinanodonta</taxon>
    </lineage>
</organism>
<evidence type="ECO:0000256" key="1">
    <source>
        <dbReference type="SAM" id="SignalP"/>
    </source>
</evidence>
<protein>
    <recommendedName>
        <fullName evidence="2">FAS1 domain-containing protein</fullName>
    </recommendedName>
</protein>
<evidence type="ECO:0000313" key="3">
    <source>
        <dbReference type="EMBL" id="KAL3853350.1"/>
    </source>
</evidence>
<dbReference type="PROSITE" id="PS50213">
    <property type="entry name" value="FAS1"/>
    <property type="match status" value="2"/>
</dbReference>
<feature type="domain" description="FAS1" evidence="2">
    <location>
        <begin position="166"/>
        <end position="295"/>
    </location>
</feature>
<keyword evidence="4" id="KW-1185">Reference proteome</keyword>
<keyword evidence="1" id="KW-0732">Signal</keyword>
<dbReference type="SUPFAM" id="SSF82153">
    <property type="entry name" value="FAS1 domain"/>
    <property type="match status" value="2"/>
</dbReference>
<accession>A0ABD3UW92</accession>
<comment type="caution">
    <text evidence="3">The sequence shown here is derived from an EMBL/GenBank/DDBJ whole genome shotgun (WGS) entry which is preliminary data.</text>
</comment>
<dbReference type="InterPro" id="IPR050904">
    <property type="entry name" value="Adhesion/Biosynth-related"/>
</dbReference>
<feature type="signal peptide" evidence="1">
    <location>
        <begin position="1"/>
        <end position="22"/>
    </location>
</feature>
<feature type="domain" description="FAS1" evidence="2">
    <location>
        <begin position="26"/>
        <end position="161"/>
    </location>
</feature>
<feature type="chain" id="PRO_5044809504" description="FAS1 domain-containing protein" evidence="1">
    <location>
        <begin position="23"/>
        <end position="305"/>
    </location>
</feature>
<dbReference type="Proteomes" id="UP001634394">
    <property type="component" value="Unassembled WGS sequence"/>
</dbReference>
<evidence type="ECO:0000313" key="4">
    <source>
        <dbReference type="Proteomes" id="UP001634394"/>
    </source>
</evidence>
<proteinExistence type="predicted"/>
<dbReference type="InterPro" id="IPR036378">
    <property type="entry name" value="FAS1_dom_sf"/>
</dbReference>
<name>A0ABD3UW92_SINWO</name>
<dbReference type="Gene3D" id="2.30.180.10">
    <property type="entry name" value="FAS1 domain"/>
    <property type="match status" value="2"/>
</dbReference>
<dbReference type="PANTHER" id="PTHR10900:SF124">
    <property type="entry name" value="FI05614P"/>
    <property type="match status" value="1"/>
</dbReference>
<dbReference type="SMART" id="SM00554">
    <property type="entry name" value="FAS1"/>
    <property type="match status" value="2"/>
</dbReference>
<sequence>MEIWKLSVVCGLIAAFHGPSQSECPPDCTLLEWAEIYDLVTFIDIVENLTLFDEFTEGVNKTFFAPSDLAFNKVPSDILESWINNPSLLEYVLFYHVSHEMWPSKLFSNNVIIPSIDKNGIIVNIYKLNMAEPILSVNGAGIQHRDIVATNGIMHIIDSVLYTVPSVSIFDFVAKCGYCSTFLLALVESDWADDLSAGHLTLFLPNDAAFDKLPDGVLDNLLNNKTMLDDTIQNHLLNDAYYEIGLRELNFIENIDKRNLTISIKGTTLVVDTAVVLKADIPTYTGPVHIIDTVLLLPTDTKDNK</sequence>
<evidence type="ECO:0000259" key="2">
    <source>
        <dbReference type="PROSITE" id="PS50213"/>
    </source>
</evidence>
<gene>
    <name evidence="3" type="ORF">ACJMK2_016898</name>
</gene>
<dbReference type="InterPro" id="IPR000782">
    <property type="entry name" value="FAS1_domain"/>
</dbReference>
<dbReference type="AlphaFoldDB" id="A0ABD3UW92"/>